<dbReference type="AlphaFoldDB" id="A0A501WMU9"/>
<comment type="caution">
    <text evidence="1">The sequence shown here is derived from an EMBL/GenBank/DDBJ whole genome shotgun (WGS) entry which is preliminary data.</text>
</comment>
<protein>
    <submittedName>
        <fullName evidence="1">Phenol degradation protein</fullName>
    </submittedName>
</protein>
<proteinExistence type="predicted"/>
<keyword evidence="2" id="KW-1185">Reference proteome</keyword>
<dbReference type="Pfam" id="PF13557">
    <property type="entry name" value="Phenol_MetA_deg"/>
    <property type="match status" value="1"/>
</dbReference>
<dbReference type="OrthoDB" id="7372889at2"/>
<sequence length="301" mass="32617">MGDEGGASFWLPGQYGSFAAIAPDAGVSLPMQTYYYSGRAGADRGIERGGELSFDLDTSFFAQFFAPTWTPNATWLGARPSFSLAFFPGWNDVSTEVGLDGLAVERSDQVSGWGDIYPTAQLFWSRGVHNWMAYLTGNIPVGDYDPDRLSNLGLGHVAVDAGGAYTYLNTKTGWEFSATSGLTYNFENPDTQYTSGTDWHLDVGMSRFLREKLFVGVVGYAYVQLTSDEGQPEALGDFESRTFAVGPQIGYNFDVNGVPIYANLRGYYEFDVRNRPEGGSVFLTVNIPVSALAAGAGAGKK</sequence>
<dbReference type="Proteomes" id="UP000319255">
    <property type="component" value="Unassembled WGS sequence"/>
</dbReference>
<dbReference type="InterPro" id="IPR025737">
    <property type="entry name" value="FApF"/>
</dbReference>
<evidence type="ECO:0000313" key="2">
    <source>
        <dbReference type="Proteomes" id="UP000319255"/>
    </source>
</evidence>
<dbReference type="RefSeq" id="WP_140454667.1">
    <property type="nucleotide sequence ID" value="NZ_VFRP01000013.1"/>
</dbReference>
<name>A0A501WMU9_9RHOB</name>
<accession>A0A501WMU9</accession>
<evidence type="ECO:0000313" key="1">
    <source>
        <dbReference type="EMBL" id="TPE49665.1"/>
    </source>
</evidence>
<reference evidence="1 2" key="1">
    <citation type="submission" date="2019-06" db="EMBL/GenBank/DDBJ databases">
        <title>A novel bacterium of genus Amaricoccus, isolated from marine sediment.</title>
        <authorList>
            <person name="Huang H."/>
            <person name="Mo K."/>
            <person name="Hu Y."/>
        </authorList>
    </citation>
    <scope>NUCLEOTIDE SEQUENCE [LARGE SCALE GENOMIC DNA]</scope>
    <source>
        <strain evidence="1 2">HB172011</strain>
    </source>
</reference>
<dbReference type="EMBL" id="VFRP01000013">
    <property type="protein sequence ID" value="TPE49665.1"/>
    <property type="molecule type" value="Genomic_DNA"/>
</dbReference>
<organism evidence="1 2">
    <name type="scientific">Amaricoccus solimangrovi</name>
    <dbReference type="NCBI Taxonomy" id="2589815"/>
    <lineage>
        <taxon>Bacteria</taxon>
        <taxon>Pseudomonadati</taxon>
        <taxon>Pseudomonadota</taxon>
        <taxon>Alphaproteobacteria</taxon>
        <taxon>Rhodobacterales</taxon>
        <taxon>Paracoccaceae</taxon>
        <taxon>Amaricoccus</taxon>
    </lineage>
</organism>
<gene>
    <name evidence="1" type="ORF">FJM51_13520</name>
</gene>